<organism evidence="7 8">
    <name type="scientific">Lipomyces tetrasporus</name>
    <dbReference type="NCBI Taxonomy" id="54092"/>
    <lineage>
        <taxon>Eukaryota</taxon>
        <taxon>Fungi</taxon>
        <taxon>Dikarya</taxon>
        <taxon>Ascomycota</taxon>
        <taxon>Saccharomycotina</taxon>
        <taxon>Lipomycetes</taxon>
        <taxon>Lipomycetales</taxon>
        <taxon>Lipomycetaceae</taxon>
        <taxon>Lipomyces</taxon>
    </lineage>
</organism>
<dbReference type="SMART" id="SM00906">
    <property type="entry name" value="Fungal_trans"/>
    <property type="match status" value="1"/>
</dbReference>
<keyword evidence="3" id="KW-0805">Transcription regulation</keyword>
<dbReference type="Pfam" id="PF04082">
    <property type="entry name" value="Fungal_trans"/>
    <property type="match status" value="1"/>
</dbReference>
<dbReference type="GO" id="GO:0003677">
    <property type="term" value="F:DNA binding"/>
    <property type="evidence" value="ECO:0007669"/>
    <property type="project" value="InterPro"/>
</dbReference>
<evidence type="ECO:0000259" key="6">
    <source>
        <dbReference type="SMART" id="SM00906"/>
    </source>
</evidence>
<keyword evidence="5" id="KW-0539">Nucleus</keyword>
<evidence type="ECO:0000256" key="1">
    <source>
        <dbReference type="ARBA" id="ARBA00004123"/>
    </source>
</evidence>
<keyword evidence="2" id="KW-0479">Metal-binding</keyword>
<dbReference type="GO" id="GO:0008270">
    <property type="term" value="F:zinc ion binding"/>
    <property type="evidence" value="ECO:0007669"/>
    <property type="project" value="InterPro"/>
</dbReference>
<dbReference type="AlphaFoldDB" id="A0AAD7VR33"/>
<sequence length="301" mass="33431">MSVTTELHATVAKKCDVTKPSCLYDDSFKRQGLRAGYVEQLEHRIERVEQLLAGQSLLLAKQIKMASKENDSAKSYEDLAQSTLNSLGRAVSLQGKMMPLAGNKEGRPFTVIPDLNPIFSLGFDLSSAAIIDHLTSLYFYHVHPCLPIFNRSTFFGSTQRSPLILIAICAISTRFSFSLPAHQTDSITRLARERIVIEAVNSTSLETLTALTILCTHSIGSGLGPQSWSIIGMMTRAAISLGISFDRSTISRSISLIPKSNTWVEKETRRRVFWAIFMLERFSCVGTGWNTTIGHLDIEQR</sequence>
<evidence type="ECO:0000256" key="5">
    <source>
        <dbReference type="ARBA" id="ARBA00023242"/>
    </source>
</evidence>
<evidence type="ECO:0000313" key="7">
    <source>
        <dbReference type="EMBL" id="KAJ8098516.1"/>
    </source>
</evidence>
<accession>A0AAD7VR33</accession>
<evidence type="ECO:0000256" key="2">
    <source>
        <dbReference type="ARBA" id="ARBA00022723"/>
    </source>
</evidence>
<keyword evidence="4" id="KW-0804">Transcription</keyword>
<dbReference type="GO" id="GO:0005634">
    <property type="term" value="C:nucleus"/>
    <property type="evidence" value="ECO:0007669"/>
    <property type="project" value="UniProtKB-SubCell"/>
</dbReference>
<dbReference type="InterPro" id="IPR050815">
    <property type="entry name" value="TF_fung"/>
</dbReference>
<dbReference type="RefSeq" id="XP_056041966.1">
    <property type="nucleotide sequence ID" value="XM_056190377.1"/>
</dbReference>
<comment type="caution">
    <text evidence="7">The sequence shown here is derived from an EMBL/GenBank/DDBJ whole genome shotgun (WGS) entry which is preliminary data.</text>
</comment>
<evidence type="ECO:0000256" key="4">
    <source>
        <dbReference type="ARBA" id="ARBA00023163"/>
    </source>
</evidence>
<dbReference type="GO" id="GO:0000981">
    <property type="term" value="F:DNA-binding transcription factor activity, RNA polymerase II-specific"/>
    <property type="evidence" value="ECO:0007669"/>
    <property type="project" value="InterPro"/>
</dbReference>
<name>A0AAD7VR33_9ASCO</name>
<dbReference type="PANTHER" id="PTHR47338:SF20">
    <property type="entry name" value="ZN(II)2CYS6 TRANSCRIPTION FACTOR (EUROFUNG)"/>
    <property type="match status" value="1"/>
</dbReference>
<feature type="domain" description="Xylanolytic transcriptional activator regulatory" evidence="6">
    <location>
        <begin position="227"/>
        <end position="301"/>
    </location>
</feature>
<evidence type="ECO:0000313" key="8">
    <source>
        <dbReference type="Proteomes" id="UP001217417"/>
    </source>
</evidence>
<comment type="subcellular location">
    <subcellularLocation>
        <location evidence="1">Nucleus</location>
    </subcellularLocation>
</comment>
<dbReference type="PANTHER" id="PTHR47338">
    <property type="entry name" value="ZN(II)2CYS6 TRANSCRIPTION FACTOR (EUROFUNG)-RELATED"/>
    <property type="match status" value="1"/>
</dbReference>
<dbReference type="GeneID" id="80885543"/>
<proteinExistence type="predicted"/>
<dbReference type="Proteomes" id="UP001217417">
    <property type="component" value="Unassembled WGS sequence"/>
</dbReference>
<gene>
    <name evidence="7" type="ORF">POJ06DRAFT_292051</name>
</gene>
<evidence type="ECO:0000256" key="3">
    <source>
        <dbReference type="ARBA" id="ARBA00023015"/>
    </source>
</evidence>
<reference evidence="7" key="1">
    <citation type="submission" date="2023-03" db="EMBL/GenBank/DDBJ databases">
        <title>Near-Complete genome sequence of Lipomyces tetrasporous NRRL Y-64009, an oleaginous yeast capable of growing on lignocellulosic hydrolysates.</title>
        <authorList>
            <consortium name="Lawrence Berkeley National Laboratory"/>
            <person name="Jagtap S.S."/>
            <person name="Liu J.-J."/>
            <person name="Walukiewicz H.E."/>
            <person name="Pangilinan J."/>
            <person name="Lipzen A."/>
            <person name="Ahrendt S."/>
            <person name="Koriabine M."/>
            <person name="Cobaugh K."/>
            <person name="Salamov A."/>
            <person name="Yoshinaga Y."/>
            <person name="Ng V."/>
            <person name="Daum C."/>
            <person name="Grigoriev I.V."/>
            <person name="Slininger P.J."/>
            <person name="Dien B.S."/>
            <person name="Jin Y.-S."/>
            <person name="Rao C.V."/>
        </authorList>
    </citation>
    <scope>NUCLEOTIDE SEQUENCE</scope>
    <source>
        <strain evidence="7">NRRL Y-64009</strain>
    </source>
</reference>
<protein>
    <submittedName>
        <fullName evidence="7">Fungal-specific transcription factor domain-containing protein</fullName>
    </submittedName>
</protein>
<dbReference type="GO" id="GO:0006351">
    <property type="term" value="P:DNA-templated transcription"/>
    <property type="evidence" value="ECO:0007669"/>
    <property type="project" value="InterPro"/>
</dbReference>
<dbReference type="EMBL" id="JARPMG010000008">
    <property type="protein sequence ID" value="KAJ8098516.1"/>
    <property type="molecule type" value="Genomic_DNA"/>
</dbReference>
<dbReference type="CDD" id="cd12148">
    <property type="entry name" value="fungal_TF_MHR"/>
    <property type="match status" value="1"/>
</dbReference>
<dbReference type="InterPro" id="IPR007219">
    <property type="entry name" value="XnlR_reg_dom"/>
</dbReference>
<keyword evidence="8" id="KW-1185">Reference proteome</keyword>